<dbReference type="SUPFAM" id="SSF56317">
    <property type="entry name" value="Carbon-nitrogen hydrolase"/>
    <property type="match status" value="1"/>
</dbReference>
<protein>
    <submittedName>
        <fullName evidence="1">Uncharacterized protein</fullName>
    </submittedName>
</protein>
<sequence>VGPDACGNYGFGHSMIINPIAWRLAQARGTEEIISARLDPDPMRYITFGSKSLQTFDHLEDRNLKLYEEILKEARSRFEPGKRFPRQ</sequence>
<dbReference type="AlphaFoldDB" id="X0ZNQ9"/>
<dbReference type="Gene3D" id="3.60.110.10">
    <property type="entry name" value="Carbon-nitrogen hydrolase"/>
    <property type="match status" value="1"/>
</dbReference>
<comment type="caution">
    <text evidence="1">The sequence shown here is derived from an EMBL/GenBank/DDBJ whole genome shotgun (WGS) entry which is preliminary data.</text>
</comment>
<organism evidence="1">
    <name type="scientific">marine sediment metagenome</name>
    <dbReference type="NCBI Taxonomy" id="412755"/>
    <lineage>
        <taxon>unclassified sequences</taxon>
        <taxon>metagenomes</taxon>
        <taxon>ecological metagenomes</taxon>
    </lineage>
</organism>
<dbReference type="EMBL" id="BARS01057253">
    <property type="protein sequence ID" value="GAG49841.1"/>
    <property type="molecule type" value="Genomic_DNA"/>
</dbReference>
<proteinExistence type="predicted"/>
<evidence type="ECO:0000313" key="1">
    <source>
        <dbReference type="EMBL" id="GAG49841.1"/>
    </source>
</evidence>
<dbReference type="InterPro" id="IPR036526">
    <property type="entry name" value="C-N_Hydrolase_sf"/>
</dbReference>
<accession>X0ZNQ9</accession>
<feature type="non-terminal residue" evidence="1">
    <location>
        <position position="1"/>
    </location>
</feature>
<name>X0ZNQ9_9ZZZZ</name>
<reference evidence="1" key="1">
    <citation type="journal article" date="2014" name="Front. Microbiol.">
        <title>High frequency of phylogenetically diverse reductive dehalogenase-homologous genes in deep subseafloor sedimentary metagenomes.</title>
        <authorList>
            <person name="Kawai M."/>
            <person name="Futagami T."/>
            <person name="Toyoda A."/>
            <person name="Takaki Y."/>
            <person name="Nishi S."/>
            <person name="Hori S."/>
            <person name="Arai W."/>
            <person name="Tsubouchi T."/>
            <person name="Morono Y."/>
            <person name="Uchiyama I."/>
            <person name="Ito T."/>
            <person name="Fujiyama A."/>
            <person name="Inagaki F."/>
            <person name="Takami H."/>
        </authorList>
    </citation>
    <scope>NUCLEOTIDE SEQUENCE</scope>
    <source>
        <strain evidence="1">Expedition CK06-06</strain>
    </source>
</reference>
<gene>
    <name evidence="1" type="ORF">S01H1_84015</name>
</gene>